<evidence type="ECO:0000313" key="4">
    <source>
        <dbReference type="WBParaSite" id="HNAJ_0001095501-mRNA-1"/>
    </source>
</evidence>
<sequence length="85" mass="9996">MQLDWNDCFLDNDPTYCRNLSENKTDDRLEYKIQYKRNNSDEVNNFVFGTKDSEVAITVYWLKKGESPDVAECNKHYSLMTSSRG</sequence>
<dbReference type="WBParaSite" id="HNAJ_0001095501-mRNA-1">
    <property type="protein sequence ID" value="HNAJ_0001095501-mRNA-1"/>
    <property type="gene ID" value="HNAJ_0001095501"/>
</dbReference>
<accession>A0A0R3TTC6</accession>
<feature type="domain" description="DUF5727" evidence="1">
    <location>
        <begin position="11"/>
        <end position="76"/>
    </location>
</feature>
<proteinExistence type="predicted"/>
<dbReference type="EMBL" id="UZAE01013302">
    <property type="protein sequence ID" value="VDO09183.1"/>
    <property type="molecule type" value="Genomic_DNA"/>
</dbReference>
<reference evidence="4" key="1">
    <citation type="submission" date="2017-02" db="UniProtKB">
        <authorList>
            <consortium name="WormBaseParasite"/>
        </authorList>
    </citation>
    <scope>IDENTIFICATION</scope>
</reference>
<dbReference type="InterPro" id="IPR043785">
    <property type="entry name" value="DUF5727"/>
</dbReference>
<dbReference type="Proteomes" id="UP000278807">
    <property type="component" value="Unassembled WGS sequence"/>
</dbReference>
<evidence type="ECO:0000259" key="1">
    <source>
        <dbReference type="Pfam" id="PF18997"/>
    </source>
</evidence>
<dbReference type="Pfam" id="PF18997">
    <property type="entry name" value="DUF5727"/>
    <property type="match status" value="1"/>
</dbReference>
<evidence type="ECO:0000313" key="3">
    <source>
        <dbReference type="Proteomes" id="UP000278807"/>
    </source>
</evidence>
<organism evidence="4">
    <name type="scientific">Rodentolepis nana</name>
    <name type="common">Dwarf tapeworm</name>
    <name type="synonym">Hymenolepis nana</name>
    <dbReference type="NCBI Taxonomy" id="102285"/>
    <lineage>
        <taxon>Eukaryota</taxon>
        <taxon>Metazoa</taxon>
        <taxon>Spiralia</taxon>
        <taxon>Lophotrochozoa</taxon>
        <taxon>Platyhelminthes</taxon>
        <taxon>Cestoda</taxon>
        <taxon>Eucestoda</taxon>
        <taxon>Cyclophyllidea</taxon>
        <taxon>Hymenolepididae</taxon>
        <taxon>Rodentolepis</taxon>
    </lineage>
</organism>
<keyword evidence="3" id="KW-1185">Reference proteome</keyword>
<evidence type="ECO:0000313" key="2">
    <source>
        <dbReference type="EMBL" id="VDO09183.1"/>
    </source>
</evidence>
<reference evidence="2 3" key="2">
    <citation type="submission" date="2018-11" db="EMBL/GenBank/DDBJ databases">
        <authorList>
            <consortium name="Pathogen Informatics"/>
        </authorList>
    </citation>
    <scope>NUCLEOTIDE SEQUENCE [LARGE SCALE GENOMIC DNA]</scope>
</reference>
<name>A0A0R3TTC6_RODNA</name>
<gene>
    <name evidence="2" type="ORF">HNAJ_LOCUS10949</name>
</gene>
<protein>
    <submittedName>
        <fullName evidence="4">DUF5727 domain-containing protein</fullName>
    </submittedName>
</protein>
<dbReference type="AlphaFoldDB" id="A0A0R3TTC6"/>